<protein>
    <submittedName>
        <fullName evidence="1">DUF3800 domain-containing protein</fullName>
    </submittedName>
</protein>
<gene>
    <name evidence="1" type="ORF">F0A16_14165</name>
</gene>
<dbReference type="InterPro" id="IPR024524">
    <property type="entry name" value="DUF3800"/>
</dbReference>
<dbReference type="Proteomes" id="UP000466024">
    <property type="component" value="Unassembled WGS sequence"/>
</dbReference>
<dbReference type="EMBL" id="VTPX01000008">
    <property type="protein sequence ID" value="KAA0017146.1"/>
    <property type="molecule type" value="Genomic_DNA"/>
</dbReference>
<comment type="caution">
    <text evidence="1">The sequence shown here is derived from an EMBL/GenBank/DDBJ whole genome shotgun (WGS) entry which is preliminary data.</text>
</comment>
<accession>A0A640WC01</accession>
<sequence length="241" mass="27712">MQRLIFLDESGDLGWKFDAPFGKGGSSRHLTIASAFTCIEAKKHLARTIINLKKKAGWAKKDEMKWVHTPHELRLEFCEKAAQLCEKHQTIEYRALVIAKQGVLERLRHDDAMLYNYLIKCSLLEPISRYQRVTLFPDPRGIAPNAGHPLSTYLQGRLYEKFVDGHHLTELGVKQIDSAAEYGIQFADMLAGAIQLHYEGKTSEYFDLLRPCLRDCKELYFPRPNVQQVWQEYAANEIFGP</sequence>
<reference evidence="1 2" key="1">
    <citation type="submission" date="2019-08" db="EMBL/GenBank/DDBJ databases">
        <title>Bioinformatics analysis of the strain L3 and L5.</title>
        <authorList>
            <person name="Li X."/>
        </authorList>
    </citation>
    <scope>NUCLEOTIDE SEQUENCE [LARGE SCALE GENOMIC DNA]</scope>
    <source>
        <strain evidence="1 2">L3</strain>
    </source>
</reference>
<evidence type="ECO:0000313" key="1">
    <source>
        <dbReference type="EMBL" id="KAA0017146.1"/>
    </source>
</evidence>
<proteinExistence type="predicted"/>
<dbReference type="AlphaFoldDB" id="A0A640WC01"/>
<evidence type="ECO:0000313" key="2">
    <source>
        <dbReference type="Proteomes" id="UP000466024"/>
    </source>
</evidence>
<name>A0A640WC01_9GAMM</name>
<dbReference type="RefSeq" id="WP_149436058.1">
    <property type="nucleotide sequence ID" value="NZ_VTPX01000008.1"/>
</dbReference>
<dbReference type="Pfam" id="PF12686">
    <property type="entry name" value="DUF3800"/>
    <property type="match status" value="1"/>
</dbReference>
<keyword evidence="2" id="KW-1185">Reference proteome</keyword>
<organism evidence="1 2">
    <name type="scientific">Salinicola corii</name>
    <dbReference type="NCBI Taxonomy" id="2606937"/>
    <lineage>
        <taxon>Bacteria</taxon>
        <taxon>Pseudomonadati</taxon>
        <taxon>Pseudomonadota</taxon>
        <taxon>Gammaproteobacteria</taxon>
        <taxon>Oceanospirillales</taxon>
        <taxon>Halomonadaceae</taxon>
        <taxon>Salinicola</taxon>
    </lineage>
</organism>